<dbReference type="InterPro" id="IPR001173">
    <property type="entry name" value="Glyco_trans_2-like"/>
</dbReference>
<dbReference type="InterPro" id="IPR031042">
    <property type="entry name" value="Glyco_TIGR04440"/>
</dbReference>
<dbReference type="NCBIfam" id="TIGR04440">
    <property type="entry name" value="glyco_TIGR04440"/>
    <property type="match status" value="1"/>
</dbReference>
<accession>A0A2V3V7Q3</accession>
<evidence type="ECO:0000313" key="3">
    <source>
        <dbReference type="Proteomes" id="UP000248014"/>
    </source>
</evidence>
<comment type="caution">
    <text evidence="2">The sequence shown here is derived from an EMBL/GenBank/DDBJ whole genome shotgun (WGS) entry which is preliminary data.</text>
</comment>
<organism evidence="2 3">
    <name type="scientific">Blastomonas natatoria</name>
    <dbReference type="NCBI Taxonomy" id="34015"/>
    <lineage>
        <taxon>Bacteria</taxon>
        <taxon>Pseudomonadati</taxon>
        <taxon>Pseudomonadota</taxon>
        <taxon>Alphaproteobacteria</taxon>
        <taxon>Sphingomonadales</taxon>
        <taxon>Sphingomonadaceae</taxon>
        <taxon>Blastomonas</taxon>
    </lineage>
</organism>
<dbReference type="Gene3D" id="3.90.550.10">
    <property type="entry name" value="Spore Coat Polysaccharide Biosynthesis Protein SpsA, Chain A"/>
    <property type="match status" value="1"/>
</dbReference>
<dbReference type="RefSeq" id="WP_110298185.1">
    <property type="nucleotide sequence ID" value="NZ_QJJM01000004.1"/>
</dbReference>
<proteinExistence type="predicted"/>
<dbReference type="PANTHER" id="PTHR22916">
    <property type="entry name" value="GLYCOSYLTRANSFERASE"/>
    <property type="match status" value="1"/>
</dbReference>
<evidence type="ECO:0000313" key="2">
    <source>
        <dbReference type="EMBL" id="PXW77707.1"/>
    </source>
</evidence>
<gene>
    <name evidence="2" type="ORF">C7451_104203</name>
</gene>
<dbReference type="GO" id="GO:0016758">
    <property type="term" value="F:hexosyltransferase activity"/>
    <property type="evidence" value="ECO:0007669"/>
    <property type="project" value="UniProtKB-ARBA"/>
</dbReference>
<keyword evidence="2" id="KW-0808">Transferase</keyword>
<evidence type="ECO:0000259" key="1">
    <source>
        <dbReference type="Pfam" id="PF00535"/>
    </source>
</evidence>
<dbReference type="Pfam" id="PF00535">
    <property type="entry name" value="Glycos_transf_2"/>
    <property type="match status" value="1"/>
</dbReference>
<sequence>MTDIKLSFCIPTYNRSEFLAKALTYFAEEYDIPCSYEIVISDNASTDDTADVVERFKASGLPIRYYRRSENGGYEPNLASVFRRARGEYSIYLADDDMLIIPGLIKAIGYLDANPDVCAAYAPWYMHNEVERTDTGTFYSVESDTKFDPGQFHDVFVFLMTHHVFPEVSIVRTSALRVAWAPRYFAYWAFAHLAHYLDLGAVAFLKTPFYRAVTVSRIVRDRPQAGNEEVMTAWDRYRGGLEYFLHIGMKRGDIGDDPDDLLNYDQVVKEFTLRRMAVALRFWVGKQDYVRAYELYARVVQGGLHDHPDVLSVKDLIPLCAAMQTLSWMVNATAQIDRLILHGPMDFEGMVSFLRETGLKPDVAVCRDQDDLSAEAIDRAAVFIADNAERSAFLSRGFSPNLIFSNDDLMRFILP</sequence>
<dbReference type="Proteomes" id="UP000248014">
    <property type="component" value="Unassembled WGS sequence"/>
</dbReference>
<reference evidence="2 3" key="1">
    <citation type="submission" date="2018-05" db="EMBL/GenBank/DDBJ databases">
        <title>Genomic Encyclopedia of Type Strains, Phase IV (KMG-IV): sequencing the most valuable type-strain genomes for metagenomic binning, comparative biology and taxonomic classification.</title>
        <authorList>
            <person name="Goeker M."/>
        </authorList>
    </citation>
    <scope>NUCLEOTIDE SEQUENCE [LARGE SCALE GENOMIC DNA]</scope>
    <source>
        <strain evidence="2 3">DSM 3183</strain>
    </source>
</reference>
<dbReference type="SUPFAM" id="SSF53448">
    <property type="entry name" value="Nucleotide-diphospho-sugar transferases"/>
    <property type="match status" value="1"/>
</dbReference>
<protein>
    <submittedName>
        <fullName evidence="2">Glycosyltransferase domain-containing protein</fullName>
    </submittedName>
</protein>
<dbReference type="EMBL" id="QJJM01000004">
    <property type="protein sequence ID" value="PXW77707.1"/>
    <property type="molecule type" value="Genomic_DNA"/>
</dbReference>
<feature type="domain" description="Glycosyltransferase 2-like" evidence="1">
    <location>
        <begin position="7"/>
        <end position="125"/>
    </location>
</feature>
<dbReference type="CDD" id="cd00761">
    <property type="entry name" value="Glyco_tranf_GTA_type"/>
    <property type="match status" value="1"/>
</dbReference>
<keyword evidence="3" id="KW-1185">Reference proteome</keyword>
<dbReference type="OrthoDB" id="396512at2"/>
<dbReference type="AlphaFoldDB" id="A0A2V3V7Q3"/>
<name>A0A2V3V7Q3_9SPHN</name>
<dbReference type="InterPro" id="IPR029044">
    <property type="entry name" value="Nucleotide-diphossugar_trans"/>
</dbReference>